<feature type="transmembrane region" description="Helical" evidence="6">
    <location>
        <begin position="271"/>
        <end position="293"/>
    </location>
</feature>
<protein>
    <submittedName>
        <fullName evidence="7">Inner membrane protein YhjD</fullName>
    </submittedName>
</protein>
<dbReference type="EMBL" id="BJFL01000003">
    <property type="protein sequence ID" value="GDY29220.1"/>
    <property type="molecule type" value="Genomic_DNA"/>
</dbReference>
<reference evidence="8" key="1">
    <citation type="submission" date="2019-04" db="EMBL/GenBank/DDBJ databases">
        <title>Draft genome sequence of Pseudonocardiaceae bacterium SL3-2-4.</title>
        <authorList>
            <person name="Ningsih F."/>
            <person name="Yokota A."/>
            <person name="Sakai Y."/>
            <person name="Nanatani K."/>
            <person name="Yabe S."/>
            <person name="Oetari A."/>
            <person name="Sjamsuridzal W."/>
        </authorList>
    </citation>
    <scope>NUCLEOTIDE SEQUENCE [LARGE SCALE GENOMIC DNA]</scope>
    <source>
        <strain evidence="8">SL3-2-4</strain>
    </source>
</reference>
<sequence>MVNPTRRVAERVQEAEARFDRLRRRYPWLDHLKRAADSYNLHYGNHYAAAIAYFSVLSLFPLLMIAFSVTGFVLASQPQLLHQLRVSITATVPGTLGAEVNGIVDQAIASREAVGVIGLLVAGYSGIGWMGNVRDALTAQWGQERPQLPFLRTALRDLAALVALGVALAVCFGLTATGTGAGATVLRWAGLAGSGWARALLLVLTVLLALAANWLLFLYALTRLPREPVTLRSAMRGALVASVGFEVLKQLGAVYLRAVTGSPAGAAFGPILGVLVFANLVARFLLYVTAWMATARENVLLRPVPPPPPAVIRPIVRVRSGPDGRTAAGLLGLGVLAGLLLCRGSRRRR</sequence>
<keyword evidence="4 6" id="KW-1133">Transmembrane helix</keyword>
<name>A0A4D4J230_9PSEU</name>
<accession>A0A4D4J230</accession>
<dbReference type="PANTHER" id="PTHR30213">
    <property type="entry name" value="INNER MEMBRANE PROTEIN YHJD"/>
    <property type="match status" value="1"/>
</dbReference>
<dbReference type="PANTHER" id="PTHR30213:SF1">
    <property type="entry name" value="INNER MEMBRANE PROTEIN YHJD"/>
    <property type="match status" value="1"/>
</dbReference>
<proteinExistence type="predicted"/>
<dbReference type="InterPro" id="IPR017039">
    <property type="entry name" value="Virul_fac_BrkB"/>
</dbReference>
<evidence type="ECO:0000313" key="8">
    <source>
        <dbReference type="Proteomes" id="UP000298860"/>
    </source>
</evidence>
<keyword evidence="8" id="KW-1185">Reference proteome</keyword>
<evidence type="ECO:0000256" key="2">
    <source>
        <dbReference type="ARBA" id="ARBA00022475"/>
    </source>
</evidence>
<evidence type="ECO:0000256" key="3">
    <source>
        <dbReference type="ARBA" id="ARBA00022692"/>
    </source>
</evidence>
<feature type="transmembrane region" description="Helical" evidence="6">
    <location>
        <begin position="196"/>
        <end position="222"/>
    </location>
</feature>
<dbReference type="GO" id="GO:0005886">
    <property type="term" value="C:plasma membrane"/>
    <property type="evidence" value="ECO:0007669"/>
    <property type="project" value="UniProtKB-SubCell"/>
</dbReference>
<evidence type="ECO:0000256" key="1">
    <source>
        <dbReference type="ARBA" id="ARBA00004651"/>
    </source>
</evidence>
<dbReference type="RefSeq" id="WP_225978080.1">
    <property type="nucleotide sequence ID" value="NZ_BJFL01000003.1"/>
</dbReference>
<evidence type="ECO:0000313" key="7">
    <source>
        <dbReference type="EMBL" id="GDY29220.1"/>
    </source>
</evidence>
<dbReference type="Proteomes" id="UP000298860">
    <property type="component" value="Unassembled WGS sequence"/>
</dbReference>
<dbReference type="InterPro" id="IPR005274">
    <property type="entry name" value="IM_pro_YhjD"/>
</dbReference>
<comment type="subcellular location">
    <subcellularLocation>
        <location evidence="1">Cell membrane</location>
        <topology evidence="1">Multi-pass membrane protein</topology>
    </subcellularLocation>
</comment>
<dbReference type="NCBIfam" id="TIGR00766">
    <property type="entry name" value="inner membrane protein YhjD"/>
    <property type="match status" value="1"/>
</dbReference>
<comment type="caution">
    <text evidence="7">The sequence shown here is derived from an EMBL/GenBank/DDBJ whole genome shotgun (WGS) entry which is preliminary data.</text>
</comment>
<dbReference type="AlphaFoldDB" id="A0A4D4J230"/>
<evidence type="ECO:0000256" key="5">
    <source>
        <dbReference type="ARBA" id="ARBA00023136"/>
    </source>
</evidence>
<gene>
    <name evidence="7" type="ORF">GTS_08530</name>
</gene>
<keyword evidence="3 6" id="KW-0812">Transmembrane</keyword>
<dbReference type="Pfam" id="PF03631">
    <property type="entry name" value="Virul_fac_BrkB"/>
    <property type="match status" value="1"/>
</dbReference>
<feature type="transmembrane region" description="Helical" evidence="6">
    <location>
        <begin position="158"/>
        <end position="176"/>
    </location>
</feature>
<feature type="transmembrane region" description="Helical" evidence="6">
    <location>
        <begin position="47"/>
        <end position="75"/>
    </location>
</feature>
<keyword evidence="2" id="KW-1003">Cell membrane</keyword>
<evidence type="ECO:0000256" key="4">
    <source>
        <dbReference type="ARBA" id="ARBA00022989"/>
    </source>
</evidence>
<keyword evidence="5 6" id="KW-0472">Membrane</keyword>
<evidence type="ECO:0000256" key="6">
    <source>
        <dbReference type="SAM" id="Phobius"/>
    </source>
</evidence>
<organism evidence="7 8">
    <name type="scientific">Gandjariella thermophila</name>
    <dbReference type="NCBI Taxonomy" id="1931992"/>
    <lineage>
        <taxon>Bacteria</taxon>
        <taxon>Bacillati</taxon>
        <taxon>Actinomycetota</taxon>
        <taxon>Actinomycetes</taxon>
        <taxon>Pseudonocardiales</taxon>
        <taxon>Pseudonocardiaceae</taxon>
        <taxon>Gandjariella</taxon>
    </lineage>
</organism>